<protein>
    <submittedName>
        <fullName evidence="1">Uncharacterized protein</fullName>
    </submittedName>
</protein>
<keyword evidence="2" id="KW-1185">Reference proteome</keyword>
<dbReference type="Proteomes" id="UP000620127">
    <property type="component" value="Unassembled WGS sequence"/>
</dbReference>
<comment type="caution">
    <text evidence="1">The sequence shown here is derived from an EMBL/GenBank/DDBJ whole genome shotgun (WGS) entry which is preliminary data.</text>
</comment>
<sequence length="63" mass="7403">MIIFIFHNLAFSNELGKAQELDLNFSYHFDAMDVWPCSFAPEIKKDGKSRREICRVKPVRQLT</sequence>
<evidence type="ECO:0000313" key="1">
    <source>
        <dbReference type="EMBL" id="GGX19127.1"/>
    </source>
</evidence>
<accession>A0ABQ2XIA7</accession>
<gene>
    <name evidence="1" type="ORF">GCM10011282_26620</name>
</gene>
<evidence type="ECO:0000313" key="2">
    <source>
        <dbReference type="Proteomes" id="UP000620127"/>
    </source>
</evidence>
<proteinExistence type="predicted"/>
<organism evidence="1 2">
    <name type="scientific">Undibacterium macrobrachii</name>
    <dbReference type="NCBI Taxonomy" id="1119058"/>
    <lineage>
        <taxon>Bacteria</taxon>
        <taxon>Pseudomonadati</taxon>
        <taxon>Pseudomonadota</taxon>
        <taxon>Betaproteobacteria</taxon>
        <taxon>Burkholderiales</taxon>
        <taxon>Oxalobacteraceae</taxon>
        <taxon>Undibacterium</taxon>
    </lineage>
</organism>
<name>A0ABQ2XIA7_9BURK</name>
<reference evidence="2" key="1">
    <citation type="journal article" date="2019" name="Int. J. Syst. Evol. Microbiol.">
        <title>The Global Catalogue of Microorganisms (GCM) 10K type strain sequencing project: providing services to taxonomists for standard genome sequencing and annotation.</title>
        <authorList>
            <consortium name="The Broad Institute Genomics Platform"/>
            <consortium name="The Broad Institute Genome Sequencing Center for Infectious Disease"/>
            <person name="Wu L."/>
            <person name="Ma J."/>
        </authorList>
    </citation>
    <scope>NUCLEOTIDE SEQUENCE [LARGE SCALE GENOMIC DNA]</scope>
    <source>
        <strain evidence="2">KCTC 23916</strain>
    </source>
</reference>
<dbReference type="EMBL" id="BMYT01000004">
    <property type="protein sequence ID" value="GGX19127.1"/>
    <property type="molecule type" value="Genomic_DNA"/>
</dbReference>